<feature type="transmembrane region" description="Helical" evidence="1">
    <location>
        <begin position="21"/>
        <end position="42"/>
    </location>
</feature>
<feature type="transmembrane region" description="Helical" evidence="1">
    <location>
        <begin position="98"/>
        <end position="120"/>
    </location>
</feature>
<gene>
    <name evidence="2" type="ORF">C8Q71DRAFT_50008</name>
</gene>
<accession>A0ABQ8KFP5</accession>
<feature type="transmembrane region" description="Helical" evidence="1">
    <location>
        <begin position="62"/>
        <end position="86"/>
    </location>
</feature>
<reference evidence="2 3" key="1">
    <citation type="journal article" date="2021" name="Environ. Microbiol.">
        <title>Gene family expansions and transcriptome signatures uncover fungal adaptations to wood decay.</title>
        <authorList>
            <person name="Hage H."/>
            <person name="Miyauchi S."/>
            <person name="Viragh M."/>
            <person name="Drula E."/>
            <person name="Min B."/>
            <person name="Chaduli D."/>
            <person name="Navarro D."/>
            <person name="Favel A."/>
            <person name="Norest M."/>
            <person name="Lesage-Meessen L."/>
            <person name="Balint B."/>
            <person name="Merenyi Z."/>
            <person name="de Eugenio L."/>
            <person name="Morin E."/>
            <person name="Martinez A.T."/>
            <person name="Baldrian P."/>
            <person name="Stursova M."/>
            <person name="Martinez M.J."/>
            <person name="Novotny C."/>
            <person name="Magnuson J.K."/>
            <person name="Spatafora J.W."/>
            <person name="Maurice S."/>
            <person name="Pangilinan J."/>
            <person name="Andreopoulos W."/>
            <person name="LaButti K."/>
            <person name="Hundley H."/>
            <person name="Na H."/>
            <person name="Kuo A."/>
            <person name="Barry K."/>
            <person name="Lipzen A."/>
            <person name="Henrissat B."/>
            <person name="Riley R."/>
            <person name="Ahrendt S."/>
            <person name="Nagy L.G."/>
            <person name="Grigoriev I.V."/>
            <person name="Martin F."/>
            <person name="Rosso M.N."/>
        </authorList>
    </citation>
    <scope>NUCLEOTIDE SEQUENCE [LARGE SCALE GENOMIC DNA]</scope>
    <source>
        <strain evidence="2 3">CIRM-BRFM 1785</strain>
    </source>
</reference>
<evidence type="ECO:0000313" key="3">
    <source>
        <dbReference type="Proteomes" id="UP000814176"/>
    </source>
</evidence>
<keyword evidence="1" id="KW-1133">Transmembrane helix</keyword>
<evidence type="ECO:0000313" key="2">
    <source>
        <dbReference type="EMBL" id="KAH9836608.1"/>
    </source>
</evidence>
<organism evidence="2 3">
    <name type="scientific">Rhodofomes roseus</name>
    <dbReference type="NCBI Taxonomy" id="34475"/>
    <lineage>
        <taxon>Eukaryota</taxon>
        <taxon>Fungi</taxon>
        <taxon>Dikarya</taxon>
        <taxon>Basidiomycota</taxon>
        <taxon>Agaricomycotina</taxon>
        <taxon>Agaricomycetes</taxon>
        <taxon>Polyporales</taxon>
        <taxon>Rhodofomes</taxon>
    </lineage>
</organism>
<comment type="caution">
    <text evidence="2">The sequence shown here is derived from an EMBL/GenBank/DDBJ whole genome shotgun (WGS) entry which is preliminary data.</text>
</comment>
<dbReference type="Proteomes" id="UP000814176">
    <property type="component" value="Unassembled WGS sequence"/>
</dbReference>
<keyword evidence="1" id="KW-0812">Transmembrane</keyword>
<dbReference type="GeneID" id="71999689"/>
<feature type="transmembrane region" description="Helical" evidence="1">
    <location>
        <begin position="515"/>
        <end position="537"/>
    </location>
</feature>
<proteinExistence type="predicted"/>
<dbReference type="EMBL" id="JADCUA010000010">
    <property type="protein sequence ID" value="KAH9836608.1"/>
    <property type="molecule type" value="Genomic_DNA"/>
</dbReference>
<feature type="transmembrane region" description="Helical" evidence="1">
    <location>
        <begin position="126"/>
        <end position="144"/>
    </location>
</feature>
<keyword evidence="1" id="KW-0472">Membrane</keyword>
<evidence type="ECO:0000256" key="1">
    <source>
        <dbReference type="SAM" id="Phobius"/>
    </source>
</evidence>
<keyword evidence="3" id="KW-1185">Reference proteome</keyword>
<sequence length="614" mass="66168">MKVSRYSHVGMGVVRNLIRPACIGLHSLLAATHAILLCVWAFRLEHSIVMSPGRAESMPTYISLVSQAIIIPYTALLVLLTQYLALRRLFSGRHTLTFVLDVSTAWTGLGAALVIVWRQVSSRANMFATFTVAVYLICISALHVTTPSLLSVQSFNQTDAITVPVAVGMPILNASAPVWSDSVIDLWSQAASILEYNVIGTQYLPTTGLANNTIYDFNPPGSNLVEVTVNATTANVTCGCIPNASLTMFEIQSANVSGAWVNAAYGRYQFSFAVETWPVWSSLIHLSVVDYDPTQLGNTSVSIPLGRSALFLTTLNVTDGEGRAVSPVQGEGNLNVQLLGCTLSWTKGAVVLDGATRQPADPIVQSGDHETSCPLWEPLLATGPAQVDTQPDIESDSWASMLSNADETTNNPLWNYNQSLQGVPLAVSGIQLTYSYGDLTPLYLGEILGIPELSGTQAVSLIAFEEALSKMTALSYWSAAHLVDIETQEGVLAVASGTARGSMAMFRLNFNTPQIIVGLAASAAMLIIAMLLALSAAKDFPLVDDFSPMHLMWLVITNPSLHQRISEVETPSTDRLREAGMIDLGSCTRSETSLARMEYEKLEREDSSTLDIAE</sequence>
<dbReference type="RefSeq" id="XP_047778846.1">
    <property type="nucleotide sequence ID" value="XM_047918957.1"/>
</dbReference>
<evidence type="ECO:0008006" key="4">
    <source>
        <dbReference type="Google" id="ProtNLM"/>
    </source>
</evidence>
<protein>
    <recommendedName>
        <fullName evidence="4">Transmembrane protein</fullName>
    </recommendedName>
</protein>
<name>A0ABQ8KFP5_9APHY</name>